<gene>
    <name evidence="1" type="ORF">OXX778_LOCUS21542</name>
</gene>
<reference evidence="1" key="1">
    <citation type="submission" date="2021-02" db="EMBL/GenBank/DDBJ databases">
        <authorList>
            <person name="Nowell W R."/>
        </authorList>
    </citation>
    <scope>NUCLEOTIDE SEQUENCE</scope>
    <source>
        <strain evidence="1">Ploen Becks lab</strain>
    </source>
</reference>
<keyword evidence="2" id="KW-1185">Reference proteome</keyword>
<dbReference type="AlphaFoldDB" id="A0A814PQQ2"/>
<sequence length="278" mass="32544">MLIYGKQGSYLDYTTFKRVDSLVHEETYDEGKARIRNLFSSLETPAHAYLHRYVGTYQVLNESLVQFAAVLNNLGRKSFQDLTPRELDGYIRGKVGLSIDFVINQDLIKNLVLPQCLAYLPVDDIIDGLNEVKESNAKIFDDERVRDFYEYFEKNYLLNYEVTRDRYNKKIYTAIEPLFPAKLWNKIARINYDLPRTNIFCETWHNSFPGMLNKHPNVYELINAFRHEQSKVEKKIVQIKTFQGKAKVIAKKENQVEIILSNYIPTNKLETLNLLSLI</sequence>
<comment type="caution">
    <text evidence="1">The sequence shown here is derived from an EMBL/GenBank/DDBJ whole genome shotgun (WGS) entry which is preliminary data.</text>
</comment>
<organism evidence="1 2">
    <name type="scientific">Brachionus calyciflorus</name>
    <dbReference type="NCBI Taxonomy" id="104777"/>
    <lineage>
        <taxon>Eukaryota</taxon>
        <taxon>Metazoa</taxon>
        <taxon>Spiralia</taxon>
        <taxon>Gnathifera</taxon>
        <taxon>Rotifera</taxon>
        <taxon>Eurotatoria</taxon>
        <taxon>Monogononta</taxon>
        <taxon>Pseudotrocha</taxon>
        <taxon>Ploima</taxon>
        <taxon>Brachionidae</taxon>
        <taxon>Brachionus</taxon>
    </lineage>
</organism>
<evidence type="ECO:0000313" key="2">
    <source>
        <dbReference type="Proteomes" id="UP000663879"/>
    </source>
</evidence>
<proteinExistence type="predicted"/>
<protein>
    <submittedName>
        <fullName evidence="1">Uncharacterized protein</fullName>
    </submittedName>
</protein>
<accession>A0A814PQQ2</accession>
<dbReference type="Proteomes" id="UP000663879">
    <property type="component" value="Unassembled WGS sequence"/>
</dbReference>
<name>A0A814PQQ2_9BILA</name>
<evidence type="ECO:0000313" key="1">
    <source>
        <dbReference type="EMBL" id="CAF1109229.1"/>
    </source>
</evidence>
<dbReference type="EMBL" id="CAJNOC010008056">
    <property type="protein sequence ID" value="CAF1109229.1"/>
    <property type="molecule type" value="Genomic_DNA"/>
</dbReference>
<dbReference type="OrthoDB" id="10067596at2759"/>